<dbReference type="PANTHER" id="PTHR44051">
    <property type="entry name" value="GLUTATHIONE S-TRANSFERASE-RELATED"/>
    <property type="match status" value="1"/>
</dbReference>
<dbReference type="InterPro" id="IPR010987">
    <property type="entry name" value="Glutathione-S-Trfase_C-like"/>
</dbReference>
<evidence type="ECO:0000313" key="2">
    <source>
        <dbReference type="EMBL" id="VFU09256.1"/>
    </source>
</evidence>
<name>A0A4U8Z1V9_METTU</name>
<dbReference type="InterPro" id="IPR036282">
    <property type="entry name" value="Glutathione-S-Trfase_C_sf"/>
</dbReference>
<evidence type="ECO:0000259" key="1">
    <source>
        <dbReference type="PROSITE" id="PS50405"/>
    </source>
</evidence>
<evidence type="ECO:0000313" key="3">
    <source>
        <dbReference type="Proteomes" id="UP000294360"/>
    </source>
</evidence>
<organism evidence="2 3">
    <name type="scientific">Methylocella tundrae</name>
    <dbReference type="NCBI Taxonomy" id="227605"/>
    <lineage>
        <taxon>Bacteria</taxon>
        <taxon>Pseudomonadati</taxon>
        <taxon>Pseudomonadota</taxon>
        <taxon>Alphaproteobacteria</taxon>
        <taxon>Hyphomicrobiales</taxon>
        <taxon>Beijerinckiaceae</taxon>
        <taxon>Methylocella</taxon>
    </lineage>
</organism>
<keyword evidence="2" id="KW-0808">Transferase</keyword>
<dbReference type="PROSITE" id="PS50405">
    <property type="entry name" value="GST_CTER"/>
    <property type="match status" value="1"/>
</dbReference>
<feature type="domain" description="GST C-terminal" evidence="1">
    <location>
        <begin position="31"/>
        <end position="155"/>
    </location>
</feature>
<dbReference type="PANTHER" id="PTHR44051:SF8">
    <property type="entry name" value="GLUTATHIONE S-TRANSFERASE GSTA"/>
    <property type="match status" value="1"/>
</dbReference>
<dbReference type="KEGG" id="mtun:MTUNDRAET4_2363"/>
<dbReference type="SUPFAM" id="SSF47616">
    <property type="entry name" value="GST C-terminal domain-like"/>
    <property type="match status" value="1"/>
</dbReference>
<protein>
    <submittedName>
        <fullName evidence="2">Glutathione S-transferase</fullName>
    </submittedName>
</protein>
<reference evidence="2 3" key="1">
    <citation type="submission" date="2019-03" db="EMBL/GenBank/DDBJ databases">
        <authorList>
            <person name="Kox A.R. M."/>
        </authorList>
    </citation>
    <scope>NUCLEOTIDE SEQUENCE [LARGE SCALE GENOMIC DNA]</scope>
    <source>
        <strain evidence="2">MTUNDRAET4 annotated genome</strain>
    </source>
</reference>
<dbReference type="Proteomes" id="UP000294360">
    <property type="component" value="Chromosome"/>
</dbReference>
<dbReference type="AlphaFoldDB" id="A0A4U8Z1V9"/>
<gene>
    <name evidence="2" type="ORF">MTUNDRAET4_2363</name>
</gene>
<sequence length="155" mass="17328">MLDNGVAICEVLAICRYIEEIQPEPRLLGSSPEDKAIVTMWERRMEIDGFFAVAEAVRNSFPGLRGRALVGPHTYEQIPALADRGRQRTLDFFRDLDARLADAPFVAGKSFSIADITAMVTIDFAASRIKLVVPDEYKALKRWRDAVSARPSMKA</sequence>
<dbReference type="Gene3D" id="1.20.1050.10">
    <property type="match status" value="1"/>
</dbReference>
<dbReference type="EMBL" id="LR536450">
    <property type="protein sequence ID" value="VFU09256.1"/>
    <property type="molecule type" value="Genomic_DNA"/>
</dbReference>
<proteinExistence type="predicted"/>
<dbReference type="InterPro" id="IPR004046">
    <property type="entry name" value="GST_C"/>
</dbReference>
<dbReference type="GO" id="GO:0016740">
    <property type="term" value="F:transferase activity"/>
    <property type="evidence" value="ECO:0007669"/>
    <property type="project" value="UniProtKB-KW"/>
</dbReference>
<dbReference type="Pfam" id="PF00043">
    <property type="entry name" value="GST_C"/>
    <property type="match status" value="1"/>
</dbReference>
<accession>A0A4U8Z1V9</accession>